<dbReference type="Ensembl" id="ENSHCOT00000010581.1">
    <property type="protein sequence ID" value="ENSHCOP00000018710.1"/>
    <property type="gene ID" value="ENSHCOG00000003456.1"/>
</dbReference>
<evidence type="ECO:0000256" key="6">
    <source>
        <dbReference type="ARBA" id="ARBA00022692"/>
    </source>
</evidence>
<reference evidence="15" key="1">
    <citation type="submission" date="2025-08" db="UniProtKB">
        <authorList>
            <consortium name="Ensembl"/>
        </authorList>
    </citation>
    <scope>IDENTIFICATION</scope>
</reference>
<dbReference type="GeneTree" id="ENSGT00940000164878"/>
<sequence length="438" mass="51216">SQTFWKKMHILGDLFLIAALYSMRSPKSDHFVTYRRFKDMDFTSISKTFWKLHEEALWNQLQLAIDRHLNPILNPQNAHRRFKSRAFYDSLLRLSFSQVTDLDPTRRKIEKLPQQMRDFVSHMKRRNYQVLIQSPNATCGAGAVNEKEPPLLLLAVKSTHLNFKNRQAIRQTWGRVGWVATHRMNGGQRQEVGGYIRRVFLIGKEYTRNSAWNVSELLQMEDQLYGDILQWDFDDTFFNLTLKDVLFWKWFTHQCGQTRFVFKGDDDVFVNTPNLINYLHDQLEKPHADRTMNEFMVGDVIAAAFPNRVHQSKYFVPDSFYEGLYPTYAGGGGVVYSGQLAKRLHKISGRVHLFPIDDVFVGMCMTRLNAHPTHHPGFLTFDFRGDEEKELCAYHTILLVHKRNPTQLIELWDELSKTRSQCLHVPLRMSNKKTSLLG</sequence>
<dbReference type="EC" id="2.4.1.-" evidence="13"/>
<dbReference type="GO" id="GO:0000139">
    <property type="term" value="C:Golgi membrane"/>
    <property type="evidence" value="ECO:0007669"/>
    <property type="project" value="UniProtKB-SubCell"/>
</dbReference>
<feature type="signal peptide" evidence="14">
    <location>
        <begin position="1"/>
        <end position="19"/>
    </location>
</feature>
<name>A0A3Q3DRJ2_HIPCM</name>
<proteinExistence type="inferred from homology"/>
<comment type="pathway">
    <text evidence="2">Protein modification; protein glycosylation.</text>
</comment>
<evidence type="ECO:0000256" key="5">
    <source>
        <dbReference type="ARBA" id="ARBA00022679"/>
    </source>
</evidence>
<comment type="similarity">
    <text evidence="3 13">Belongs to the glycosyltransferase 31 family.</text>
</comment>
<evidence type="ECO:0000313" key="16">
    <source>
        <dbReference type="Proteomes" id="UP000264820"/>
    </source>
</evidence>
<evidence type="ECO:0000256" key="13">
    <source>
        <dbReference type="RuleBase" id="RU363063"/>
    </source>
</evidence>
<evidence type="ECO:0000256" key="7">
    <source>
        <dbReference type="ARBA" id="ARBA00022968"/>
    </source>
</evidence>
<dbReference type="GO" id="GO:0016758">
    <property type="term" value="F:hexosyltransferase activity"/>
    <property type="evidence" value="ECO:0007669"/>
    <property type="project" value="InterPro"/>
</dbReference>
<dbReference type="FunFam" id="3.90.550.50:FF:000001">
    <property type="entry name" value="Hexosyltransferase"/>
    <property type="match status" value="1"/>
</dbReference>
<dbReference type="GO" id="GO:0008194">
    <property type="term" value="F:UDP-glycosyltransferase activity"/>
    <property type="evidence" value="ECO:0007669"/>
    <property type="project" value="TreeGrafter"/>
</dbReference>
<organism evidence="15 16">
    <name type="scientific">Hippocampus comes</name>
    <name type="common">Tiger tail seahorse</name>
    <dbReference type="NCBI Taxonomy" id="109280"/>
    <lineage>
        <taxon>Eukaryota</taxon>
        <taxon>Metazoa</taxon>
        <taxon>Chordata</taxon>
        <taxon>Craniata</taxon>
        <taxon>Vertebrata</taxon>
        <taxon>Euteleostomi</taxon>
        <taxon>Actinopterygii</taxon>
        <taxon>Neopterygii</taxon>
        <taxon>Teleostei</taxon>
        <taxon>Neoteleostei</taxon>
        <taxon>Acanthomorphata</taxon>
        <taxon>Syngnathiaria</taxon>
        <taxon>Syngnathiformes</taxon>
        <taxon>Syngnathoidei</taxon>
        <taxon>Syngnathidae</taxon>
        <taxon>Hippocampus</taxon>
    </lineage>
</organism>
<dbReference type="GO" id="GO:0006629">
    <property type="term" value="P:lipid metabolic process"/>
    <property type="evidence" value="ECO:0007669"/>
    <property type="project" value="UniProtKB-KW"/>
</dbReference>
<evidence type="ECO:0000256" key="3">
    <source>
        <dbReference type="ARBA" id="ARBA00008661"/>
    </source>
</evidence>
<evidence type="ECO:0000256" key="8">
    <source>
        <dbReference type="ARBA" id="ARBA00022989"/>
    </source>
</evidence>
<keyword evidence="14" id="KW-0732">Signal</keyword>
<dbReference type="Gene3D" id="3.90.550.50">
    <property type="match status" value="1"/>
</dbReference>
<evidence type="ECO:0000256" key="10">
    <source>
        <dbReference type="ARBA" id="ARBA00023098"/>
    </source>
</evidence>
<evidence type="ECO:0000313" key="15">
    <source>
        <dbReference type="Ensembl" id="ENSHCOP00000018710.1"/>
    </source>
</evidence>
<evidence type="ECO:0000256" key="1">
    <source>
        <dbReference type="ARBA" id="ARBA00004323"/>
    </source>
</evidence>
<dbReference type="Proteomes" id="UP000264820">
    <property type="component" value="Unplaced"/>
</dbReference>
<keyword evidence="8" id="KW-1133">Transmembrane helix</keyword>
<dbReference type="GO" id="GO:0030311">
    <property type="term" value="P:poly-N-acetyllactosamine biosynthetic process"/>
    <property type="evidence" value="ECO:0007669"/>
    <property type="project" value="TreeGrafter"/>
</dbReference>
<dbReference type="AlphaFoldDB" id="A0A3Q3DRJ2"/>
<dbReference type="STRING" id="109280.ENSHCOP00000018710"/>
<dbReference type="Pfam" id="PF01762">
    <property type="entry name" value="Galactosyl_T"/>
    <property type="match status" value="1"/>
</dbReference>
<dbReference type="InterPro" id="IPR002659">
    <property type="entry name" value="Glyco_trans_31"/>
</dbReference>
<keyword evidence="4 13" id="KW-0328">Glycosyltransferase</keyword>
<evidence type="ECO:0000256" key="14">
    <source>
        <dbReference type="SAM" id="SignalP"/>
    </source>
</evidence>
<dbReference type="PANTHER" id="PTHR11214">
    <property type="entry name" value="BETA-1,3-N-ACETYLGLUCOSAMINYLTRANSFERASE"/>
    <property type="match status" value="1"/>
</dbReference>
<evidence type="ECO:0000256" key="9">
    <source>
        <dbReference type="ARBA" id="ARBA00023034"/>
    </source>
</evidence>
<keyword evidence="10" id="KW-0443">Lipid metabolism</keyword>
<comment type="subcellular location">
    <subcellularLocation>
        <location evidence="1 13">Golgi apparatus membrane</location>
        <topology evidence="1 13">Single-pass type II membrane protein</topology>
    </subcellularLocation>
</comment>
<keyword evidence="5" id="KW-0808">Transferase</keyword>
<accession>A0A3Q3DRJ2</accession>
<keyword evidence="12" id="KW-0325">Glycoprotein</keyword>
<evidence type="ECO:0000256" key="11">
    <source>
        <dbReference type="ARBA" id="ARBA00023136"/>
    </source>
</evidence>
<evidence type="ECO:0000256" key="4">
    <source>
        <dbReference type="ARBA" id="ARBA00022676"/>
    </source>
</evidence>
<keyword evidence="16" id="KW-1185">Reference proteome</keyword>
<keyword evidence="7" id="KW-0735">Signal-anchor</keyword>
<dbReference type="OMA" id="GMCMIRL"/>
<evidence type="ECO:0000256" key="12">
    <source>
        <dbReference type="ARBA" id="ARBA00023180"/>
    </source>
</evidence>
<reference evidence="15" key="2">
    <citation type="submission" date="2025-09" db="UniProtKB">
        <authorList>
            <consortium name="Ensembl"/>
        </authorList>
    </citation>
    <scope>IDENTIFICATION</scope>
</reference>
<keyword evidence="9 13" id="KW-0333">Golgi apparatus</keyword>
<evidence type="ECO:0000256" key="2">
    <source>
        <dbReference type="ARBA" id="ARBA00004922"/>
    </source>
</evidence>
<dbReference type="GO" id="GO:0006493">
    <property type="term" value="P:protein O-linked glycosylation"/>
    <property type="evidence" value="ECO:0007669"/>
    <property type="project" value="TreeGrafter"/>
</dbReference>
<keyword evidence="6" id="KW-0812">Transmembrane</keyword>
<protein>
    <recommendedName>
        <fullName evidence="13">Hexosyltransferase</fullName>
        <ecNumber evidence="13">2.4.1.-</ecNumber>
    </recommendedName>
</protein>
<keyword evidence="11" id="KW-0472">Membrane</keyword>
<feature type="chain" id="PRO_5018639557" description="Hexosyltransferase" evidence="14">
    <location>
        <begin position="20"/>
        <end position="438"/>
    </location>
</feature>
<dbReference type="PANTHER" id="PTHR11214:SF234">
    <property type="entry name" value="HEXOSYLTRANSFERASE"/>
    <property type="match status" value="1"/>
</dbReference>